<name>A0A814BC36_9BILA</name>
<keyword evidence="1" id="KW-1133">Transmembrane helix</keyword>
<evidence type="ECO:0000256" key="1">
    <source>
        <dbReference type="SAM" id="Phobius"/>
    </source>
</evidence>
<organism evidence="2 3">
    <name type="scientific">Brachionus calyciflorus</name>
    <dbReference type="NCBI Taxonomy" id="104777"/>
    <lineage>
        <taxon>Eukaryota</taxon>
        <taxon>Metazoa</taxon>
        <taxon>Spiralia</taxon>
        <taxon>Gnathifera</taxon>
        <taxon>Rotifera</taxon>
        <taxon>Eurotatoria</taxon>
        <taxon>Monogononta</taxon>
        <taxon>Pseudotrocha</taxon>
        <taxon>Ploima</taxon>
        <taxon>Brachionidae</taxon>
        <taxon>Brachionus</taxon>
    </lineage>
</organism>
<feature type="transmembrane region" description="Helical" evidence="1">
    <location>
        <begin position="548"/>
        <end position="570"/>
    </location>
</feature>
<comment type="caution">
    <text evidence="2">The sequence shown here is derived from an EMBL/GenBank/DDBJ whole genome shotgun (WGS) entry which is preliminary data.</text>
</comment>
<dbReference type="Proteomes" id="UP000663879">
    <property type="component" value="Unassembled WGS sequence"/>
</dbReference>
<feature type="transmembrane region" description="Helical" evidence="1">
    <location>
        <begin position="516"/>
        <end position="536"/>
    </location>
</feature>
<dbReference type="InterPro" id="IPR029058">
    <property type="entry name" value="AB_hydrolase_fold"/>
</dbReference>
<accession>A0A814BC36</accession>
<keyword evidence="1" id="KW-0472">Membrane</keyword>
<evidence type="ECO:0000313" key="2">
    <source>
        <dbReference type="EMBL" id="CAF0925555.1"/>
    </source>
</evidence>
<keyword evidence="3" id="KW-1185">Reference proteome</keyword>
<feature type="transmembrane region" description="Helical" evidence="1">
    <location>
        <begin position="614"/>
        <end position="637"/>
    </location>
</feature>
<keyword evidence="1" id="KW-0812">Transmembrane</keyword>
<dbReference type="Gene3D" id="3.40.50.1820">
    <property type="entry name" value="alpha/beta hydrolase"/>
    <property type="match status" value="1"/>
</dbReference>
<feature type="transmembrane region" description="Helical" evidence="1">
    <location>
        <begin position="582"/>
        <end position="602"/>
    </location>
</feature>
<proteinExistence type="predicted"/>
<gene>
    <name evidence="2" type="ORF">OXX778_LOCUS12620</name>
</gene>
<evidence type="ECO:0000313" key="3">
    <source>
        <dbReference type="Proteomes" id="UP000663879"/>
    </source>
</evidence>
<reference evidence="2" key="1">
    <citation type="submission" date="2021-02" db="EMBL/GenBank/DDBJ databases">
        <authorList>
            <person name="Nowell W R."/>
        </authorList>
    </citation>
    <scope>NUCLEOTIDE SEQUENCE</scope>
    <source>
        <strain evidence="2">Ploen Becks lab</strain>
    </source>
</reference>
<protein>
    <submittedName>
        <fullName evidence="2">Uncharacterized protein</fullName>
    </submittedName>
</protein>
<sequence length="652" mass="76367">MHTIIETDEIEPAIDENESNDQKLKKSLKDNEFLNIIYQNKSLKIEKLIRNKLVYYEKFPSDYINALFSSYIYYNLEKRDNKKILFVPNDEFELDANTCKLRNETVKDWEIAEIYNQDKPYYGVLFINTQTKKAVLASRATIINLKDLTSPSSDLKKDSTKFFLDNFVFLKSVPSIKKLIAKIYYEWVQGNGFKLALTGHGIGAWYSSFQWFNLPEQKFKKNVKVVVFDSPYTDAKITYFYNNHITYLSHPNFLNTFNQHHGQMYFFLNTKKPKISKELEEILNGLDSKAINFIIYGILGFNQNGIENFLQIFDSKTGRLNYSLLNKVDNWPPIGIDREKKLNLGYKLRENSDDLVPNSIYKTFQALLTAKTNWIKEESILEILKNNLKFVKFDPLRYEIKLKYLHESLIDYFLIKEIRLIEDPDSYLSKILLALQKNLIIELDSTSLSVELKENNTLGIENMIELSNILDELDDNKEGLKLIEANDRFLSRKKKAVKENFLNVKEKSQKIYNSKLFNLIIIGIFYFAFPIYPFFVGILNLDNQDIDIFTALLLIINSIFVLCLGIFLLLRHYTIIDRVFELCIALLIWFLFVSSFSIYQLIESLSDWDRFLRIKGILITSLTNSAFCLFDLLFFIIKRVLSTQKSNKLNGP</sequence>
<dbReference type="AlphaFoldDB" id="A0A814BC36"/>
<dbReference type="EMBL" id="CAJNOC010002313">
    <property type="protein sequence ID" value="CAF0925555.1"/>
    <property type="molecule type" value="Genomic_DNA"/>
</dbReference>